<dbReference type="PANTHER" id="PTHR30244">
    <property type="entry name" value="TRANSAMINASE"/>
    <property type="match status" value="1"/>
</dbReference>
<dbReference type="EMBL" id="BOOJ01000030">
    <property type="protein sequence ID" value="GIH92932.1"/>
    <property type="molecule type" value="Genomic_DNA"/>
</dbReference>
<dbReference type="RefSeq" id="WP_204065133.1">
    <property type="nucleotide sequence ID" value="NZ_BOOJ01000030.1"/>
</dbReference>
<evidence type="ECO:0000256" key="5">
    <source>
        <dbReference type="SAM" id="MobiDB-lite"/>
    </source>
</evidence>
<keyword evidence="6" id="KW-0032">Aminotransferase</keyword>
<sequence length="409" mass="45324">MRSDMWRPYPPEPQRWEEETREPCSPEDEPEIPVARPHMWGDEADRVADLVRRGWLSSRAPVVRDFEEGFAAAVGARHAVAASSGTTALHLALNALRIRAGDEVIVPGLCMAAPVFAVMQTGAVPVPADVDETWNLDPGRLEERITERTRAVIVTHTYGQPADMDRIKALCDCFGLSLIEDAAEALGATYGGRRAGTLGRVGCFSFYANKTITTGEGGMLVTDEGDLCERARWKRDMCFGAGEEDRFVHREMGYNYRMSGLQAGLGLAQLAHLDRAVRAKTEIGGWYRRELAGVPGLGLPVVRPGTQHAYWVFGIEVEEGFPVSRHRLQAELRAGGVGTRRFFEAVHRQPFMGRAGSDEEFPVSSRLADHGFYLPSYAGLRRDQVREIARRIREAALLPDDRPLIGGRR</sequence>
<feature type="active site" description="Proton acceptor" evidence="2">
    <location>
        <position position="210"/>
    </location>
</feature>
<keyword evidence="6" id="KW-0808">Transferase</keyword>
<evidence type="ECO:0000313" key="6">
    <source>
        <dbReference type="EMBL" id="GIH92932.1"/>
    </source>
</evidence>
<comment type="similarity">
    <text evidence="4">Belongs to the DegT/DnrJ/EryC1 family.</text>
</comment>
<dbReference type="InterPro" id="IPR000653">
    <property type="entry name" value="DegT/StrS_aminotransferase"/>
</dbReference>
<dbReference type="Gene3D" id="3.40.640.10">
    <property type="entry name" value="Type I PLP-dependent aspartate aminotransferase-like (Major domain)"/>
    <property type="match status" value="1"/>
</dbReference>
<organism evidence="6 7">
    <name type="scientific">Planobispora siamensis</name>
    <dbReference type="NCBI Taxonomy" id="936338"/>
    <lineage>
        <taxon>Bacteria</taxon>
        <taxon>Bacillati</taxon>
        <taxon>Actinomycetota</taxon>
        <taxon>Actinomycetes</taxon>
        <taxon>Streptosporangiales</taxon>
        <taxon>Streptosporangiaceae</taxon>
        <taxon>Planobispora</taxon>
    </lineage>
</organism>
<dbReference type="SUPFAM" id="SSF53383">
    <property type="entry name" value="PLP-dependent transferases"/>
    <property type="match status" value="1"/>
</dbReference>
<comment type="cofactor">
    <cofactor evidence="1">
        <name>pyridoxal 5'-phosphate</name>
        <dbReference type="ChEBI" id="CHEBI:597326"/>
    </cofactor>
</comment>
<evidence type="ECO:0000256" key="3">
    <source>
        <dbReference type="PIRSR" id="PIRSR000390-2"/>
    </source>
</evidence>
<evidence type="ECO:0000256" key="4">
    <source>
        <dbReference type="RuleBase" id="RU004508"/>
    </source>
</evidence>
<dbReference type="GO" id="GO:0000271">
    <property type="term" value="P:polysaccharide biosynthetic process"/>
    <property type="evidence" value="ECO:0007669"/>
    <property type="project" value="TreeGrafter"/>
</dbReference>
<reference evidence="6 7" key="1">
    <citation type="submission" date="2021-01" db="EMBL/GenBank/DDBJ databases">
        <title>Whole genome shotgun sequence of Planobispora siamensis NBRC 107568.</title>
        <authorList>
            <person name="Komaki H."/>
            <person name="Tamura T."/>
        </authorList>
    </citation>
    <scope>NUCLEOTIDE SEQUENCE [LARGE SCALE GENOMIC DNA]</scope>
    <source>
        <strain evidence="6 7">NBRC 107568</strain>
    </source>
</reference>
<evidence type="ECO:0000313" key="7">
    <source>
        <dbReference type="Proteomes" id="UP000619788"/>
    </source>
</evidence>
<evidence type="ECO:0000256" key="1">
    <source>
        <dbReference type="ARBA" id="ARBA00001933"/>
    </source>
</evidence>
<keyword evidence="7" id="KW-1185">Reference proteome</keyword>
<dbReference type="PANTHER" id="PTHR30244:SF34">
    <property type="entry name" value="DTDP-4-AMINO-4,6-DIDEOXYGALACTOSE TRANSAMINASE"/>
    <property type="match status" value="1"/>
</dbReference>
<protein>
    <submittedName>
        <fullName evidence="6">Aminotransferase DegT</fullName>
    </submittedName>
</protein>
<dbReference type="InterPro" id="IPR015421">
    <property type="entry name" value="PyrdxlP-dep_Trfase_major"/>
</dbReference>
<dbReference type="Pfam" id="PF01041">
    <property type="entry name" value="DegT_DnrJ_EryC1"/>
    <property type="match status" value="1"/>
</dbReference>
<feature type="modified residue" description="N6-(pyridoxal phosphate)lysine" evidence="3">
    <location>
        <position position="210"/>
    </location>
</feature>
<dbReference type="Proteomes" id="UP000619788">
    <property type="component" value="Unassembled WGS sequence"/>
</dbReference>
<dbReference type="GO" id="GO:0030170">
    <property type="term" value="F:pyridoxal phosphate binding"/>
    <property type="evidence" value="ECO:0007669"/>
    <property type="project" value="TreeGrafter"/>
</dbReference>
<keyword evidence="3 4" id="KW-0663">Pyridoxal phosphate</keyword>
<feature type="region of interest" description="Disordered" evidence="5">
    <location>
        <begin position="1"/>
        <end position="37"/>
    </location>
</feature>
<proteinExistence type="inferred from homology"/>
<evidence type="ECO:0000256" key="2">
    <source>
        <dbReference type="PIRSR" id="PIRSR000390-1"/>
    </source>
</evidence>
<gene>
    <name evidence="6" type="ORF">Psi01_35620</name>
</gene>
<feature type="compositionally biased region" description="Basic and acidic residues" evidence="5">
    <location>
        <begin position="14"/>
        <end position="24"/>
    </location>
</feature>
<dbReference type="InterPro" id="IPR015422">
    <property type="entry name" value="PyrdxlP-dep_Trfase_small"/>
</dbReference>
<dbReference type="CDD" id="cd00616">
    <property type="entry name" value="AHBA_syn"/>
    <property type="match status" value="1"/>
</dbReference>
<dbReference type="InterPro" id="IPR015424">
    <property type="entry name" value="PyrdxlP-dep_Trfase"/>
</dbReference>
<dbReference type="PIRSF" id="PIRSF000390">
    <property type="entry name" value="PLP_StrS"/>
    <property type="match status" value="1"/>
</dbReference>
<dbReference type="GO" id="GO:0008483">
    <property type="term" value="F:transaminase activity"/>
    <property type="evidence" value="ECO:0007669"/>
    <property type="project" value="UniProtKB-KW"/>
</dbReference>
<comment type="caution">
    <text evidence="6">The sequence shown here is derived from an EMBL/GenBank/DDBJ whole genome shotgun (WGS) entry which is preliminary data.</text>
</comment>
<dbReference type="AlphaFoldDB" id="A0A8J3SEL1"/>
<accession>A0A8J3SEL1</accession>
<name>A0A8J3SEL1_9ACTN</name>
<dbReference type="Gene3D" id="3.90.1150.10">
    <property type="entry name" value="Aspartate Aminotransferase, domain 1"/>
    <property type="match status" value="1"/>
</dbReference>